<dbReference type="Gene3D" id="1.20.120.450">
    <property type="entry name" value="dinb family like domain"/>
    <property type="match status" value="1"/>
</dbReference>
<reference evidence="3 4" key="1">
    <citation type="submission" date="2019-02" db="EMBL/GenBank/DDBJ databases">
        <title>Deep-cultivation of Planctomycetes and their phenomic and genomic characterization uncovers novel biology.</title>
        <authorList>
            <person name="Wiegand S."/>
            <person name="Jogler M."/>
            <person name="Boedeker C."/>
            <person name="Pinto D."/>
            <person name="Vollmers J."/>
            <person name="Rivas-Marin E."/>
            <person name="Kohn T."/>
            <person name="Peeters S.H."/>
            <person name="Heuer A."/>
            <person name="Rast P."/>
            <person name="Oberbeckmann S."/>
            <person name="Bunk B."/>
            <person name="Jeske O."/>
            <person name="Meyerdierks A."/>
            <person name="Storesund J.E."/>
            <person name="Kallscheuer N."/>
            <person name="Luecker S."/>
            <person name="Lage O.M."/>
            <person name="Pohl T."/>
            <person name="Merkel B.J."/>
            <person name="Hornburger P."/>
            <person name="Mueller R.-W."/>
            <person name="Bruemmer F."/>
            <person name="Labrenz M."/>
            <person name="Spormann A.M."/>
            <person name="Op den Camp H."/>
            <person name="Overmann J."/>
            <person name="Amann R."/>
            <person name="Jetten M.S.M."/>
            <person name="Mascher T."/>
            <person name="Medema M.H."/>
            <person name="Devos D.P."/>
            <person name="Kaster A.-K."/>
            <person name="Ovreas L."/>
            <person name="Rohde M."/>
            <person name="Galperin M.Y."/>
            <person name="Jogler C."/>
        </authorList>
    </citation>
    <scope>NUCLEOTIDE SEQUENCE [LARGE SCALE GENOMIC DNA]</scope>
    <source>
        <strain evidence="3 4">K22_7</strain>
    </source>
</reference>
<proteinExistence type="predicted"/>
<keyword evidence="4" id="KW-1185">Reference proteome</keyword>
<keyword evidence="1" id="KW-0732">Signal</keyword>
<dbReference type="InterPro" id="IPR024775">
    <property type="entry name" value="DinB-like"/>
</dbReference>
<sequence precursor="true">MHRVLILLIALLGSTGASAMAATGEPLALQKWPSGEISVESHSGQTVRINDQGKWVSGDQDWVHSVSIGTGDTAAQSAVATDIRGDGVTIRMVSASVTDQLGGQQLPADVQPADAKLDVLILASTNADALVSPSIQTLVTRWDPLLVVFSGLQPGSDSFASVSEQYLSESQSRSIPHNTLAICAADPEMPRTRQVIAMGDQAWQMPADLEKLFAAMESSCENSQQVFAKLSTAQMNFKPSNGTHTPRWNTEHMMGRQLQFFSQIYHAVDPVVPVMNLNPKQMPPDYQAAHPEWDGAAEAKQMQLVSDFCRRFAYLLDGIGPDQKAPGSRWPSLRALLVQMNHHYDEHTANTVKKFELPDWPAK</sequence>
<dbReference type="InterPro" id="IPR034660">
    <property type="entry name" value="DinB/YfiT-like"/>
</dbReference>
<feature type="chain" id="PRO_5022134662" evidence="1">
    <location>
        <begin position="22"/>
        <end position="363"/>
    </location>
</feature>
<dbReference type="EMBL" id="CP036525">
    <property type="protein sequence ID" value="QDT07007.1"/>
    <property type="molecule type" value="Genomic_DNA"/>
</dbReference>
<dbReference type="SUPFAM" id="SSF109854">
    <property type="entry name" value="DinB/YfiT-like putative metalloenzymes"/>
    <property type="match status" value="1"/>
</dbReference>
<organism evidence="3 4">
    <name type="scientific">Rubripirellula lacrimiformis</name>
    <dbReference type="NCBI Taxonomy" id="1930273"/>
    <lineage>
        <taxon>Bacteria</taxon>
        <taxon>Pseudomonadati</taxon>
        <taxon>Planctomycetota</taxon>
        <taxon>Planctomycetia</taxon>
        <taxon>Pirellulales</taxon>
        <taxon>Pirellulaceae</taxon>
        <taxon>Rubripirellula</taxon>
    </lineage>
</organism>
<evidence type="ECO:0000256" key="1">
    <source>
        <dbReference type="SAM" id="SignalP"/>
    </source>
</evidence>
<dbReference type="AlphaFoldDB" id="A0A517NIP1"/>
<evidence type="ECO:0000313" key="4">
    <source>
        <dbReference type="Proteomes" id="UP000318538"/>
    </source>
</evidence>
<dbReference type="KEGG" id="rlc:K227x_54310"/>
<dbReference type="Proteomes" id="UP000318538">
    <property type="component" value="Chromosome"/>
</dbReference>
<protein>
    <submittedName>
        <fullName evidence="3">DinB superfamily protein</fullName>
    </submittedName>
</protein>
<feature type="signal peptide" evidence="1">
    <location>
        <begin position="1"/>
        <end position="21"/>
    </location>
</feature>
<dbReference type="Pfam" id="PF12867">
    <property type="entry name" value="DinB_2"/>
    <property type="match status" value="1"/>
</dbReference>
<evidence type="ECO:0000259" key="2">
    <source>
        <dbReference type="Pfam" id="PF12867"/>
    </source>
</evidence>
<accession>A0A517NIP1</accession>
<name>A0A517NIP1_9BACT</name>
<gene>
    <name evidence="3" type="ORF">K227x_54310</name>
</gene>
<feature type="domain" description="DinB-like" evidence="2">
    <location>
        <begin position="221"/>
        <end position="348"/>
    </location>
</feature>
<evidence type="ECO:0000313" key="3">
    <source>
        <dbReference type="EMBL" id="QDT07007.1"/>
    </source>
</evidence>